<organism evidence="2 3">
    <name type="scientific">Podarcis lilfordi</name>
    <name type="common">Lilford's wall lizard</name>
    <dbReference type="NCBI Taxonomy" id="74358"/>
    <lineage>
        <taxon>Eukaryota</taxon>
        <taxon>Metazoa</taxon>
        <taxon>Chordata</taxon>
        <taxon>Craniata</taxon>
        <taxon>Vertebrata</taxon>
        <taxon>Euteleostomi</taxon>
        <taxon>Lepidosauria</taxon>
        <taxon>Squamata</taxon>
        <taxon>Bifurcata</taxon>
        <taxon>Unidentata</taxon>
        <taxon>Episquamata</taxon>
        <taxon>Laterata</taxon>
        <taxon>Lacertibaenia</taxon>
        <taxon>Lacertidae</taxon>
        <taxon>Podarcis</taxon>
    </lineage>
</organism>
<feature type="transmembrane region" description="Helical" evidence="1">
    <location>
        <begin position="63"/>
        <end position="82"/>
    </location>
</feature>
<name>A0AA35P4N1_9SAUR</name>
<proteinExistence type="predicted"/>
<evidence type="ECO:0000313" key="3">
    <source>
        <dbReference type="Proteomes" id="UP001178461"/>
    </source>
</evidence>
<keyword evidence="1" id="KW-0812">Transmembrane</keyword>
<gene>
    <name evidence="2" type="ORF">PODLI_1B028337</name>
</gene>
<keyword evidence="1" id="KW-1133">Transmembrane helix</keyword>
<keyword evidence="3" id="KW-1185">Reference proteome</keyword>
<accession>A0AA35P4N1</accession>
<reference evidence="2" key="1">
    <citation type="submission" date="2022-12" db="EMBL/GenBank/DDBJ databases">
        <authorList>
            <person name="Alioto T."/>
            <person name="Alioto T."/>
            <person name="Gomez Garrido J."/>
        </authorList>
    </citation>
    <scope>NUCLEOTIDE SEQUENCE</scope>
</reference>
<evidence type="ECO:0000256" key="1">
    <source>
        <dbReference type="SAM" id="Phobius"/>
    </source>
</evidence>
<dbReference type="Proteomes" id="UP001178461">
    <property type="component" value="Chromosome 5"/>
</dbReference>
<dbReference type="AlphaFoldDB" id="A0AA35P4N1"/>
<evidence type="ECO:0000313" key="2">
    <source>
        <dbReference type="EMBL" id="CAI5774819.1"/>
    </source>
</evidence>
<protein>
    <submittedName>
        <fullName evidence="2">Uncharacterized protein</fullName>
    </submittedName>
</protein>
<dbReference type="EMBL" id="OX395130">
    <property type="protein sequence ID" value="CAI5774819.1"/>
    <property type="molecule type" value="Genomic_DNA"/>
</dbReference>
<keyword evidence="1" id="KW-0472">Membrane</keyword>
<sequence length="145" mass="16175">MRGEGASEWSAGTQSRLATFEKRQAPQNCCLGNLAHSQTKAASSGTSIVEHTLSLRRTTEYLIVHKLFLVLAVLLQIIVGLYNNFLPKLEYGAACPESNYEQKVPLVIFSKFAGRSVRMCWGRGGCKRGDAEQVEWWLQRGKDIV</sequence>